<name>A0A388TCS6_TERA1</name>
<sequence>MLKKIFFFLIVLTAFLSALLTIDVQPKKGGNTVHFDTAVGSGFYGDDTGSIILVIDRDGSDLNKKNVYLKMDYWAGPDNLSLQNGSLQWKVYYQSGGLAAYPRDWTAYSVRETPAFELNDTAQHIEIELGTLLKYVPVVQPNGHYETRIEVRVD</sequence>
<evidence type="ECO:0000313" key="1">
    <source>
        <dbReference type="EMBL" id="GBR74455.1"/>
    </source>
</evidence>
<accession>A0A388TCS6</accession>
<dbReference type="EMBL" id="BGZN01000047">
    <property type="protein sequence ID" value="GBR74455.1"/>
    <property type="molecule type" value="Genomic_DNA"/>
</dbReference>
<gene>
    <name evidence="1" type="ORF">NO1_1626</name>
</gene>
<keyword evidence="2" id="KW-1185">Reference proteome</keyword>
<organism evidence="1 2">
    <name type="scientific">Termititenax aidoneus</name>
    <dbReference type="NCBI Taxonomy" id="2218524"/>
    <lineage>
        <taxon>Bacteria</taxon>
        <taxon>Bacillati</taxon>
        <taxon>Candidatus Margulisiibacteriota</taxon>
        <taxon>Candidatus Termititenacia</taxon>
        <taxon>Candidatus Termititenacales</taxon>
        <taxon>Candidatus Termititenacaceae</taxon>
        <taxon>Candidatus Termititenax</taxon>
    </lineage>
</organism>
<comment type="caution">
    <text evidence="1">The sequence shown here is derived from an EMBL/GenBank/DDBJ whole genome shotgun (WGS) entry which is preliminary data.</text>
</comment>
<reference evidence="1 2" key="1">
    <citation type="journal article" date="2019" name="ISME J.">
        <title>Genome analyses of uncultured TG2/ZB3 bacteria in 'Margulisbacteria' specifically attached to ectosymbiotic spirochetes of protists in the termite gut.</title>
        <authorList>
            <person name="Utami Y.D."/>
            <person name="Kuwahara H."/>
            <person name="Igai K."/>
            <person name="Murakami T."/>
            <person name="Sugaya K."/>
            <person name="Morikawa T."/>
            <person name="Nagura Y."/>
            <person name="Yuki M."/>
            <person name="Deevong P."/>
            <person name="Inoue T."/>
            <person name="Kihara K."/>
            <person name="Lo N."/>
            <person name="Yamada A."/>
            <person name="Ohkuma M."/>
            <person name="Hongoh Y."/>
        </authorList>
    </citation>
    <scope>NUCLEOTIDE SEQUENCE [LARGE SCALE GENOMIC DNA]</scope>
    <source>
        <strain evidence="1">NkOx7-01</strain>
    </source>
</reference>
<dbReference type="AlphaFoldDB" id="A0A388TCS6"/>
<evidence type="ECO:0000313" key="2">
    <source>
        <dbReference type="Proteomes" id="UP000269352"/>
    </source>
</evidence>
<proteinExistence type="predicted"/>
<protein>
    <submittedName>
        <fullName evidence="1">Uncharacterized protein</fullName>
    </submittedName>
</protein>
<dbReference type="Proteomes" id="UP000269352">
    <property type="component" value="Unassembled WGS sequence"/>
</dbReference>